<comment type="caution">
    <text evidence="2">The sequence shown here is derived from an EMBL/GenBank/DDBJ whole genome shotgun (WGS) entry which is preliminary data.</text>
</comment>
<name>A0A7X4Y5F8_9BACT</name>
<sequence>MKDMMGRLHGRVNHPGAVYASRRMTSTPAPIPGNEPNAQPRCGPHSRVATEACSRCGGFMCRACVAPDLEPAHCRPCRKHLLATGAIVPSSHSTLGEYLAQFSWLIAFLTAAGIYLARRTDSAGLWLIIFRVGFTLGLACGVVALIREKGRLSPGVVVPAVIGIVLNTPPFLWGMLIAVAGV</sequence>
<protein>
    <recommendedName>
        <fullName evidence="4">B box-type domain-containing protein</fullName>
    </recommendedName>
</protein>
<gene>
    <name evidence="2" type="ORF">GTZ93_05175</name>
</gene>
<feature type="transmembrane region" description="Helical" evidence="1">
    <location>
        <begin position="98"/>
        <end position="117"/>
    </location>
</feature>
<proteinExistence type="predicted"/>
<feature type="transmembrane region" description="Helical" evidence="1">
    <location>
        <begin position="123"/>
        <end position="146"/>
    </location>
</feature>
<dbReference type="RefSeq" id="WP_139922941.1">
    <property type="nucleotide sequence ID" value="NZ_CBCSLE010000035.1"/>
</dbReference>
<evidence type="ECO:0008006" key="4">
    <source>
        <dbReference type="Google" id="ProtNLM"/>
    </source>
</evidence>
<dbReference type="AlphaFoldDB" id="A0A7X4Y5F8"/>
<accession>A0A7X4Y5F8</accession>
<keyword evidence="1" id="KW-1133">Transmembrane helix</keyword>
<dbReference type="EMBL" id="JAAAPK010000001">
    <property type="protein sequence ID" value="NBC39213.1"/>
    <property type="molecule type" value="Genomic_DNA"/>
</dbReference>
<reference evidence="2 3" key="1">
    <citation type="submission" date="2020-01" db="EMBL/GenBank/DDBJ databases">
        <title>The draft genome sequence of Corallococcus exiguus DSM 14696.</title>
        <authorList>
            <person name="Zhang X."/>
            <person name="Zhu H."/>
        </authorList>
    </citation>
    <scope>NUCLEOTIDE SEQUENCE [LARGE SCALE GENOMIC DNA]</scope>
    <source>
        <strain evidence="2 3">DSM 14696</strain>
    </source>
</reference>
<keyword evidence="3" id="KW-1185">Reference proteome</keyword>
<dbReference type="Proteomes" id="UP000537825">
    <property type="component" value="Unassembled WGS sequence"/>
</dbReference>
<organism evidence="2 3">
    <name type="scientific">Corallococcus exiguus</name>
    <dbReference type="NCBI Taxonomy" id="83462"/>
    <lineage>
        <taxon>Bacteria</taxon>
        <taxon>Pseudomonadati</taxon>
        <taxon>Myxococcota</taxon>
        <taxon>Myxococcia</taxon>
        <taxon>Myxococcales</taxon>
        <taxon>Cystobacterineae</taxon>
        <taxon>Myxococcaceae</taxon>
        <taxon>Corallococcus</taxon>
    </lineage>
</organism>
<feature type="transmembrane region" description="Helical" evidence="1">
    <location>
        <begin position="158"/>
        <end position="180"/>
    </location>
</feature>
<evidence type="ECO:0000256" key="1">
    <source>
        <dbReference type="SAM" id="Phobius"/>
    </source>
</evidence>
<evidence type="ECO:0000313" key="3">
    <source>
        <dbReference type="Proteomes" id="UP000537825"/>
    </source>
</evidence>
<keyword evidence="1" id="KW-0472">Membrane</keyword>
<keyword evidence="1" id="KW-0812">Transmembrane</keyword>
<evidence type="ECO:0000313" key="2">
    <source>
        <dbReference type="EMBL" id="NBC39213.1"/>
    </source>
</evidence>